<protein>
    <submittedName>
        <fullName evidence="4">Uncharacterized protein</fullName>
    </submittedName>
</protein>
<dbReference type="EMBL" id="WNZW01000003">
    <property type="protein sequence ID" value="MUG45586.1"/>
    <property type="molecule type" value="Genomic_DNA"/>
</dbReference>
<evidence type="ECO:0000256" key="1">
    <source>
        <dbReference type="SAM" id="Coils"/>
    </source>
</evidence>
<dbReference type="AlphaFoldDB" id="A0A7X2Z0Z3"/>
<dbReference type="Proteomes" id="UP000447876">
    <property type="component" value="Unassembled WGS sequence"/>
</dbReference>
<evidence type="ECO:0000313" key="4">
    <source>
        <dbReference type="EMBL" id="MUG45586.1"/>
    </source>
</evidence>
<feature type="transmembrane region" description="Helical" evidence="3">
    <location>
        <begin position="6"/>
        <end position="24"/>
    </location>
</feature>
<name>A0A7X2Z0Z3_9BACL</name>
<keyword evidence="3" id="KW-0472">Membrane</keyword>
<evidence type="ECO:0000256" key="3">
    <source>
        <dbReference type="SAM" id="Phobius"/>
    </source>
</evidence>
<evidence type="ECO:0000256" key="2">
    <source>
        <dbReference type="SAM" id="MobiDB-lite"/>
    </source>
</evidence>
<reference evidence="4 5" key="1">
    <citation type="submission" date="2019-11" db="EMBL/GenBank/DDBJ databases">
        <title>Draft genome sequences of five Paenibacillus species of dairy origin.</title>
        <authorList>
            <person name="Olajide A.M."/>
            <person name="Chen S."/>
            <person name="Lapointe G."/>
        </authorList>
    </citation>
    <scope>NUCLEOTIDE SEQUENCE [LARGE SCALE GENOMIC DNA]</scope>
    <source>
        <strain evidence="4 5">12CR55</strain>
    </source>
</reference>
<accession>A0A7X2Z0Z3</accession>
<organism evidence="4 5">
    <name type="scientific">Paenibacillus woosongensis</name>
    <dbReference type="NCBI Taxonomy" id="307580"/>
    <lineage>
        <taxon>Bacteria</taxon>
        <taxon>Bacillati</taxon>
        <taxon>Bacillota</taxon>
        <taxon>Bacilli</taxon>
        <taxon>Bacillales</taxon>
        <taxon>Paenibacillaceae</taxon>
        <taxon>Paenibacillus</taxon>
    </lineage>
</organism>
<keyword evidence="1" id="KW-0175">Coiled coil</keyword>
<keyword evidence="3" id="KW-0812">Transmembrane</keyword>
<comment type="caution">
    <text evidence="4">The sequence shown here is derived from an EMBL/GenBank/DDBJ whole genome shotgun (WGS) entry which is preliminary data.</text>
</comment>
<sequence length="216" mass="23304">MSFGEPWFYIVILGVASILYAFILPGRKAAGASEAASDVEATLEQYMADIEKENEELIDLVAGMKQELTSKQMSQQESIAELRQRLLEAEQLNRQLESRMGALENLASFTGLPAAGPSATPSISNSSTQVTVSHLDNASLSTAEPEAADSLGAPVPEAVGEPESEMPGAENSLRSRYPELFDLYEKGKSIDMIAKSIGIQRGEVQLILQLANREDA</sequence>
<proteinExistence type="predicted"/>
<dbReference type="OrthoDB" id="1682562at2"/>
<gene>
    <name evidence="4" type="ORF">GNP95_11365</name>
</gene>
<evidence type="ECO:0000313" key="5">
    <source>
        <dbReference type="Proteomes" id="UP000447876"/>
    </source>
</evidence>
<feature type="region of interest" description="Disordered" evidence="2">
    <location>
        <begin position="141"/>
        <end position="173"/>
    </location>
</feature>
<keyword evidence="3" id="KW-1133">Transmembrane helix</keyword>
<feature type="coiled-coil region" evidence="1">
    <location>
        <begin position="36"/>
        <end position="106"/>
    </location>
</feature>